<dbReference type="Pfam" id="PF02791">
    <property type="entry name" value="DDT"/>
    <property type="match status" value="1"/>
</dbReference>
<feature type="region of interest" description="Disordered" evidence="3">
    <location>
        <begin position="719"/>
        <end position="745"/>
    </location>
</feature>
<evidence type="ECO:0000313" key="7">
    <source>
        <dbReference type="Proteomes" id="UP001205105"/>
    </source>
</evidence>
<dbReference type="InterPro" id="IPR022702">
    <property type="entry name" value="Cytosine_MeTrfase1_RFD"/>
</dbReference>
<feature type="compositionally biased region" description="Low complexity" evidence="3">
    <location>
        <begin position="976"/>
        <end position="1000"/>
    </location>
</feature>
<feature type="domain" description="RFTS" evidence="5">
    <location>
        <begin position="493"/>
        <end position="606"/>
    </location>
</feature>
<feature type="compositionally biased region" description="Acidic residues" evidence="3">
    <location>
        <begin position="1125"/>
        <end position="1180"/>
    </location>
</feature>
<dbReference type="InterPro" id="IPR005331">
    <property type="entry name" value="Sulfotransferase"/>
</dbReference>
<comment type="caution">
    <text evidence="6">The sequence shown here is derived from an EMBL/GenBank/DDBJ whole genome shotgun (WGS) entry which is preliminary data.</text>
</comment>
<evidence type="ECO:0000259" key="5">
    <source>
        <dbReference type="Pfam" id="PF12047"/>
    </source>
</evidence>
<feature type="non-terminal residue" evidence="6">
    <location>
        <position position="1209"/>
    </location>
</feature>
<keyword evidence="2" id="KW-0539">Nucleus</keyword>
<evidence type="ECO:0008006" key="8">
    <source>
        <dbReference type="Google" id="ProtNLM"/>
    </source>
</evidence>
<dbReference type="InterPro" id="IPR052828">
    <property type="entry name" value="NELF-A_domain"/>
</dbReference>
<evidence type="ECO:0000259" key="4">
    <source>
        <dbReference type="Pfam" id="PF02791"/>
    </source>
</evidence>
<evidence type="ECO:0000256" key="3">
    <source>
        <dbReference type="SAM" id="MobiDB-lite"/>
    </source>
</evidence>
<feature type="region of interest" description="Disordered" evidence="3">
    <location>
        <begin position="663"/>
        <end position="692"/>
    </location>
</feature>
<feature type="compositionally biased region" description="Acidic residues" evidence="3">
    <location>
        <begin position="720"/>
        <end position="729"/>
    </location>
</feature>
<accession>A0AAD5H6I5</accession>
<dbReference type="GO" id="GO:0008146">
    <property type="term" value="F:sulfotransferase activity"/>
    <property type="evidence" value="ECO:0007669"/>
    <property type="project" value="InterPro"/>
</dbReference>
<dbReference type="Pfam" id="PF03567">
    <property type="entry name" value="Sulfotransfer_2"/>
    <property type="match status" value="1"/>
</dbReference>
<feature type="region of interest" description="Disordered" evidence="3">
    <location>
        <begin position="1"/>
        <end position="21"/>
    </location>
</feature>
<evidence type="ECO:0000256" key="2">
    <source>
        <dbReference type="ARBA" id="ARBA00023242"/>
    </source>
</evidence>
<feature type="compositionally biased region" description="Low complexity" evidence="3">
    <location>
        <begin position="946"/>
        <end position="968"/>
    </location>
</feature>
<proteinExistence type="predicted"/>
<feature type="compositionally biased region" description="Low complexity" evidence="3">
    <location>
        <begin position="1089"/>
        <end position="1106"/>
    </location>
</feature>
<dbReference type="Proteomes" id="UP001205105">
    <property type="component" value="Unassembled WGS sequence"/>
</dbReference>
<dbReference type="GO" id="GO:0005634">
    <property type="term" value="C:nucleus"/>
    <property type="evidence" value="ECO:0007669"/>
    <property type="project" value="UniProtKB-SubCell"/>
</dbReference>
<feature type="compositionally biased region" description="Low complexity" evidence="3">
    <location>
        <begin position="929"/>
        <end position="938"/>
    </location>
</feature>
<name>A0AAD5H6I5_9CHLO</name>
<dbReference type="GO" id="GO:0016020">
    <property type="term" value="C:membrane"/>
    <property type="evidence" value="ECO:0007669"/>
    <property type="project" value="InterPro"/>
</dbReference>
<sequence length="1209" mass="128417">MGAVVRPPSRLGPAGSRAAHRTGGGIQQLLQTHGKQLAAAGAALLLLCLCLLQAGGPQGDEQHAAVLQQPQQPWGGRRSAIEVVAVAAEQAPTEQMATEQAAAAGTDQVATDSLGLQQQVSATEQAAAAGTQQVATDPAGVQQQVTAEPAEALAVAAAAVNASAEVHGFVTKQGPADPRNWHPSFKSFRQTRLQTWLQRRQQALLAGQAPPPLPIYQGCQVFVNHLYKVIYLRHAKTASSSLFCHFGGCRDNATAGDEQSRLRFEPLQVTSVEQLQALWRDYFVVTFVRNPYQRAVSSYKMMMRQLAPGGEADAQYSWGRFCSDPTGFAEECELDPVCSKRGRGFVYVHIQPQHQCILTEQGGWAVDFIGRVEHIDQDLAEVLRELEARRPPDAPPVKPLEGSLENVNGRGCNETAEGHTVAKEQFCDPVQYYTGQHAACFGQVRHHYHSDAHELQYGPAELSSAGLITGCCAAMDELTVPTSFQQDGEGGGLPLRAVTDFEVAAAGSDHGGDSLRPLDVLGPATVGQLVLTGQLVPAGQEAGGPADGDRHPVTTSPLLDWVVDYGAAEPVLWAVTQHAWYRLLQPSARYAPLFAGVQRKAAVAHAAVASASAAANPEGAVQQAAAALQAAADQAAKEFALAQLQASADMGMVLLAKLGLQPRAGGKRGAASGPRGRPPKKQRASGGGRGVRFAGGAGSAAGSVNDFAALASGPYIYGELEPESDGDVPDDFHPSDAEAEAEGGASRARRLAWLRTRRRKEEERLRAEAEARAVAEAAADGRRGPPPAAQRAFRVPMESVPDLLMVWEFTQAFSGFLQLPPFSITALEAAVDPGPHLPRTPGARAEGGAPSMPTSMAEKGESAGLPAAAADEEVESPTKQQRQLGEQPSAEPAADGQLQQPQLKLEPGAAEEQPQPQPQPQPDAEAAEEQPQQQVDGEAAAEEEQQQPAEQPAEQPQAQAAAAGQQDVEMAEAVEEQQQPEQQQQQEQPAAPPAEQGPAEGHQPREQPQADMPLPSGDPTEPQLADQPAATQPEQQLEAAPAAAEAGQLGQEVLLPQAPDAQAEQPAAEQVAPLTQLDSQGQAAALQPAWEQQAPADAAAEGQLAEVPGRQRRRKPLKPAMYGGDEFEDPVAAWSDDEDEDISSEDEDMGQQLGQEEEEEEQEDEEDDEDEDEDDSEESGSDPSFTLSGSQEEEEDDIDEDEQMWDPSE</sequence>
<organism evidence="6 7">
    <name type="scientific">Chlorella ohadii</name>
    <dbReference type="NCBI Taxonomy" id="2649997"/>
    <lineage>
        <taxon>Eukaryota</taxon>
        <taxon>Viridiplantae</taxon>
        <taxon>Chlorophyta</taxon>
        <taxon>core chlorophytes</taxon>
        <taxon>Trebouxiophyceae</taxon>
        <taxon>Chlorellales</taxon>
        <taxon>Chlorellaceae</taxon>
        <taxon>Chlorella clade</taxon>
        <taxon>Chlorella</taxon>
    </lineage>
</organism>
<feature type="region of interest" description="Disordered" evidence="3">
    <location>
        <begin position="833"/>
        <end position="1209"/>
    </location>
</feature>
<dbReference type="InterPro" id="IPR018501">
    <property type="entry name" value="DDT_dom"/>
</dbReference>
<gene>
    <name evidence="6" type="ORF">COHA_004343</name>
</gene>
<protein>
    <recommendedName>
        <fullName evidence="8">Sulfotransferase</fullName>
    </recommendedName>
</protein>
<feature type="compositionally biased region" description="Low complexity" evidence="3">
    <location>
        <begin position="1027"/>
        <end position="1073"/>
    </location>
</feature>
<evidence type="ECO:0000256" key="1">
    <source>
        <dbReference type="ARBA" id="ARBA00004123"/>
    </source>
</evidence>
<dbReference type="EMBL" id="JADXDR010000057">
    <property type="protein sequence ID" value="KAI7842000.1"/>
    <property type="molecule type" value="Genomic_DNA"/>
</dbReference>
<keyword evidence="7" id="KW-1185">Reference proteome</keyword>
<evidence type="ECO:0000313" key="6">
    <source>
        <dbReference type="EMBL" id="KAI7842000.1"/>
    </source>
</evidence>
<dbReference type="PANTHER" id="PTHR13328:SF4">
    <property type="entry name" value="NEGATIVE ELONGATION FACTOR A"/>
    <property type="match status" value="1"/>
</dbReference>
<reference evidence="6" key="1">
    <citation type="submission" date="2020-11" db="EMBL/GenBank/DDBJ databases">
        <title>Chlorella ohadii genome sequencing and assembly.</title>
        <authorList>
            <person name="Murik O."/>
            <person name="Treves H."/>
            <person name="Kedem I."/>
            <person name="Shotland Y."/>
            <person name="Kaplan A."/>
        </authorList>
    </citation>
    <scope>NUCLEOTIDE SEQUENCE</scope>
    <source>
        <strain evidence="6">1</strain>
    </source>
</reference>
<feature type="compositionally biased region" description="Polar residues" evidence="3">
    <location>
        <begin position="877"/>
        <end position="886"/>
    </location>
</feature>
<feature type="compositionally biased region" description="Acidic residues" evidence="3">
    <location>
        <begin position="1191"/>
        <end position="1209"/>
    </location>
</feature>
<dbReference type="AlphaFoldDB" id="A0AAD5H6I5"/>
<dbReference type="Pfam" id="PF12047">
    <property type="entry name" value="DNMT1-RFD"/>
    <property type="match status" value="1"/>
</dbReference>
<feature type="domain" description="DDT" evidence="4">
    <location>
        <begin position="798"/>
        <end position="830"/>
    </location>
</feature>
<comment type="subcellular location">
    <subcellularLocation>
        <location evidence="1">Nucleus</location>
    </subcellularLocation>
</comment>
<dbReference type="PANTHER" id="PTHR13328">
    <property type="entry name" value="NEGATIVE ELONGATION FACTOR A NELF-A"/>
    <property type="match status" value="1"/>
</dbReference>